<evidence type="ECO:0000313" key="2">
    <source>
        <dbReference type="Proteomes" id="UP001153331"/>
    </source>
</evidence>
<protein>
    <submittedName>
        <fullName evidence="1">Uncharacterized protein</fullName>
    </submittedName>
</protein>
<organism evidence="1 2">
    <name type="scientific">Boeremia exigua</name>
    <dbReference type="NCBI Taxonomy" id="749465"/>
    <lineage>
        <taxon>Eukaryota</taxon>
        <taxon>Fungi</taxon>
        <taxon>Dikarya</taxon>
        <taxon>Ascomycota</taxon>
        <taxon>Pezizomycotina</taxon>
        <taxon>Dothideomycetes</taxon>
        <taxon>Pleosporomycetidae</taxon>
        <taxon>Pleosporales</taxon>
        <taxon>Pleosporineae</taxon>
        <taxon>Didymellaceae</taxon>
        <taxon>Boeremia</taxon>
    </lineage>
</organism>
<accession>A0ACC2IA99</accession>
<gene>
    <name evidence="1" type="ORF">OPT61_g5434</name>
</gene>
<sequence length="1168" mass="127742">MPEITFVFGPNGSFFFDCPKAWKFDRIPGTLRQLFNSSIAPAWRIAQPYCVALAPQVNSPEAIWYIGCKVMTGEDKLFYSQMYFEANYTDLCRWTQTLPDASRSCFVTFGLNLSYFACAPGHGSIWAAIPSELEDRVRKSLDTPCCVSLGANNAWFVLWPDGNCSWKFNGQYATLDRILTESSRQSVSYVAISPYNKHHYFVAFRDQSIKYDFTGAPSEWMKLMTEVFDSWAADRLQRPQHHVSPPTGIAHPPAQLHQPLKAQHQAAYYHNDFIAEFPSSPARMSLMSPPLTPKTPSAGYPSAAPQTAPVNPYTYRPPLQGAVEMPVELPFSTRLAATLQAQPTTFRFQKATALPIRLPHGKPKDRQGNKGKPRSTAGTERANCDYPEAFGMAPTPMFIDVITASRDQHSIIMGAIARAWKWSALSCLLTTIASAAEPTVKVLNGTYEGRYLPGFDQELFLGVPYAQNTGGQNRFLIPQSLNSTWNGTRMAKEYGHACPDPQPERDAEFGMSEDCLSINIVRPAGVSASESAKLPVAVWIHGGSYQVGTSALPQYNLTYIVQRSVEIGNPIIATSINYRKGGWGMMYSREIQGTGNTNLALRDMRKGLSWVSENIGAFGGDKDSVTIWGESAGSFAVGQLLMSYGGRTDGLFHRSIQESGSAATAWYNGSDWYQPIYDNIVDKTNCSDLPDTLACLRTVPYETMLPLLAEPIQGPGWYPQVDGDIIPNFPTELLHSGRFAHIPHLYGSNTDEGTDNAPAGGVINTTQQLYDFVKGSTGFGFPDAVVTKLLDLYPDDPAQGIPLNTGEERFAEQGYQYKRIAAIMGDVFYHATRLDDARQYSKHAPTYIYRFNTRPWQPSTTNSSEGGLAPAYKGVQHFSETQFLFANPAFYGPWPEYKALSDVMSAQWVNFIACGDPNGQGLPRWPKYSESERGANLVIQATGRGQNGSFVEDDTWRLEGREFLSRAGLTRLSEVLAPVRTDHHAVAINASFTPLLCKNLRGLGALGAGRGAGAEAVGELAVDGLEVTHAAGTGGLPAHSLLAPVDCAALVADPLGFRMLFDSAGLRTLPGLSSRVAARRAGVLLDVEGATTCNLISRVLCSLFAHFAEPFHCISVKVLRAGHTATPAQRVRLVVTLSEAGGTLGCTAVSLDVRSRLCLRGRSAAYSF</sequence>
<dbReference type="EMBL" id="JAPHNI010000349">
    <property type="protein sequence ID" value="KAJ8112126.1"/>
    <property type="molecule type" value="Genomic_DNA"/>
</dbReference>
<keyword evidence="2" id="KW-1185">Reference proteome</keyword>
<reference evidence="1" key="1">
    <citation type="submission" date="2022-11" db="EMBL/GenBank/DDBJ databases">
        <title>Genome Sequence of Boeremia exigua.</title>
        <authorList>
            <person name="Buettner E."/>
        </authorList>
    </citation>
    <scope>NUCLEOTIDE SEQUENCE</scope>
    <source>
        <strain evidence="1">CU02</strain>
    </source>
</reference>
<proteinExistence type="predicted"/>
<dbReference type="Proteomes" id="UP001153331">
    <property type="component" value="Unassembled WGS sequence"/>
</dbReference>
<comment type="caution">
    <text evidence="1">The sequence shown here is derived from an EMBL/GenBank/DDBJ whole genome shotgun (WGS) entry which is preliminary data.</text>
</comment>
<evidence type="ECO:0000313" key="1">
    <source>
        <dbReference type="EMBL" id="KAJ8112126.1"/>
    </source>
</evidence>
<name>A0ACC2IA99_9PLEO</name>